<evidence type="ECO:0000259" key="8">
    <source>
        <dbReference type="PROSITE" id="PS50090"/>
    </source>
</evidence>
<evidence type="ECO:0000256" key="5">
    <source>
        <dbReference type="ARBA" id="ARBA00023163"/>
    </source>
</evidence>
<dbReference type="GO" id="GO:0006355">
    <property type="term" value="P:regulation of DNA-templated transcription"/>
    <property type="evidence" value="ECO:0007669"/>
    <property type="project" value="UniProtKB-ARBA"/>
</dbReference>
<dbReference type="PROSITE" id="PS50090">
    <property type="entry name" value="MYB_LIKE"/>
    <property type="match status" value="2"/>
</dbReference>
<feature type="region of interest" description="Disordered" evidence="7">
    <location>
        <begin position="1"/>
        <end position="27"/>
    </location>
</feature>
<gene>
    <name evidence="9" type="ORF">OLC1_LOCUS8195</name>
</gene>
<feature type="domain" description="Myb-like" evidence="8">
    <location>
        <begin position="447"/>
        <end position="512"/>
    </location>
</feature>
<dbReference type="FunFam" id="1.10.10.60:FF:000061">
    <property type="entry name" value="Trihelix transcription factor GT-2"/>
    <property type="match status" value="1"/>
</dbReference>
<evidence type="ECO:0000256" key="7">
    <source>
        <dbReference type="SAM" id="MobiDB-lite"/>
    </source>
</evidence>
<evidence type="ECO:0000256" key="2">
    <source>
        <dbReference type="ARBA" id="ARBA00022737"/>
    </source>
</evidence>
<evidence type="ECO:0000256" key="3">
    <source>
        <dbReference type="ARBA" id="ARBA00023015"/>
    </source>
</evidence>
<feature type="compositionally biased region" description="Low complexity" evidence="7">
    <location>
        <begin position="279"/>
        <end position="302"/>
    </location>
</feature>
<dbReference type="Proteomes" id="UP001161247">
    <property type="component" value="Chromosome 3"/>
</dbReference>
<dbReference type="AlphaFoldDB" id="A0AAV1CR16"/>
<evidence type="ECO:0000313" key="9">
    <source>
        <dbReference type="EMBL" id="CAI9097806.1"/>
    </source>
</evidence>
<keyword evidence="5" id="KW-0804">Transcription</keyword>
<evidence type="ECO:0000256" key="1">
    <source>
        <dbReference type="ARBA" id="ARBA00004123"/>
    </source>
</evidence>
<keyword evidence="3" id="KW-0805">Transcription regulation</keyword>
<dbReference type="GO" id="GO:0003677">
    <property type="term" value="F:DNA binding"/>
    <property type="evidence" value="ECO:0007669"/>
    <property type="project" value="UniProtKB-KW"/>
</dbReference>
<feature type="domain" description="Myb-like" evidence="8">
    <location>
        <begin position="144"/>
        <end position="203"/>
    </location>
</feature>
<comment type="subcellular location">
    <subcellularLocation>
        <location evidence="1">Nucleus</location>
    </subcellularLocation>
</comment>
<evidence type="ECO:0000313" key="10">
    <source>
        <dbReference type="Proteomes" id="UP001161247"/>
    </source>
</evidence>
<feature type="region of interest" description="Disordered" evidence="7">
    <location>
        <begin position="271"/>
        <end position="321"/>
    </location>
</feature>
<keyword evidence="4" id="KW-0238">DNA-binding</keyword>
<dbReference type="Pfam" id="PF13837">
    <property type="entry name" value="Myb_DNA-bind_4"/>
    <property type="match status" value="2"/>
</dbReference>
<dbReference type="Gene3D" id="1.10.10.60">
    <property type="entry name" value="Homeodomain-like"/>
    <property type="match status" value="2"/>
</dbReference>
<organism evidence="9 10">
    <name type="scientific">Oldenlandia corymbosa var. corymbosa</name>
    <dbReference type="NCBI Taxonomy" id="529605"/>
    <lineage>
        <taxon>Eukaryota</taxon>
        <taxon>Viridiplantae</taxon>
        <taxon>Streptophyta</taxon>
        <taxon>Embryophyta</taxon>
        <taxon>Tracheophyta</taxon>
        <taxon>Spermatophyta</taxon>
        <taxon>Magnoliopsida</taxon>
        <taxon>eudicotyledons</taxon>
        <taxon>Gunneridae</taxon>
        <taxon>Pentapetalae</taxon>
        <taxon>asterids</taxon>
        <taxon>lamiids</taxon>
        <taxon>Gentianales</taxon>
        <taxon>Rubiaceae</taxon>
        <taxon>Rubioideae</taxon>
        <taxon>Spermacoceae</taxon>
        <taxon>Hedyotis-Oldenlandia complex</taxon>
        <taxon>Oldenlandia</taxon>
    </lineage>
</organism>
<dbReference type="GO" id="GO:0005634">
    <property type="term" value="C:nucleus"/>
    <property type="evidence" value="ECO:0007669"/>
    <property type="project" value="UniProtKB-SubCell"/>
</dbReference>
<keyword evidence="6" id="KW-0539">Nucleus</keyword>
<evidence type="ECO:0000256" key="6">
    <source>
        <dbReference type="ARBA" id="ARBA00023242"/>
    </source>
</evidence>
<reference evidence="9" key="1">
    <citation type="submission" date="2023-03" db="EMBL/GenBank/DDBJ databases">
        <authorList>
            <person name="Julca I."/>
        </authorList>
    </citation>
    <scope>NUCLEOTIDE SEQUENCE</scope>
</reference>
<dbReference type="PANTHER" id="PTHR21654:SF60">
    <property type="entry name" value="TRIHELIX TRANSCRIPTION FACTOR PTL"/>
    <property type="match status" value="1"/>
</dbReference>
<protein>
    <submittedName>
        <fullName evidence="9">OLC1v1034304C2</fullName>
    </submittedName>
</protein>
<dbReference type="InterPro" id="IPR044822">
    <property type="entry name" value="Myb_DNA-bind_4"/>
</dbReference>
<proteinExistence type="predicted"/>
<dbReference type="CDD" id="cd12203">
    <property type="entry name" value="GT1"/>
    <property type="match status" value="2"/>
</dbReference>
<name>A0AAV1CR16_OLDCO</name>
<dbReference type="InterPro" id="IPR001005">
    <property type="entry name" value="SANT/Myb"/>
</dbReference>
<dbReference type="EMBL" id="OX459120">
    <property type="protein sequence ID" value="CAI9097806.1"/>
    <property type="molecule type" value="Genomic_DNA"/>
</dbReference>
<keyword evidence="2" id="KW-0677">Repeat</keyword>
<accession>A0AAV1CR16</accession>
<dbReference type="SMART" id="SM00717">
    <property type="entry name" value="SANT"/>
    <property type="match status" value="2"/>
</dbReference>
<evidence type="ECO:0000256" key="4">
    <source>
        <dbReference type="ARBA" id="ARBA00023125"/>
    </source>
</evidence>
<dbReference type="FunFam" id="1.10.10.60:FF:000342">
    <property type="entry name" value="trihelix transcription factor PTL-like"/>
    <property type="match status" value="1"/>
</dbReference>
<keyword evidence="10" id="KW-1185">Reference proteome</keyword>
<sequence length="604" mass="68278">MEEQYGGIGDLRQFMNNNNNNGGRSTIFPPIPPPPDFLSGHHHHHRNLTPSAAHHQYDMVMGLGRHTNHDMGLNPGGLHHHHHQLELIRSDSTTNSTNTAASTIPCGGGGLGGGGGGIGMGFMSGGGLEMDGVGLGGMGDGGNGRWPRQETLTLLEIRSRLDPKFKEANQKGPLWDEVSRIMSEEHGYQRSGKKCREKFENLYKYYKKTKEGKAGRQDGKHYRFFRQLEALYGETSNNNNASASASENHHHHVRYNNAANHISHIQEGGVGVPFQTQKSSDNTNNNNSLSLSNNNSSEFDSTSSEDSDLNDSVEKRRKRKGKRSWKAKIKDFIDSQMRKLMEKQEVWLEKIINTIEQKEQERVLREEEWRKQEAARVDREHKFWANERSWIESRDAAMMEALRTLSSGKEVMKSALLLPNDEQENVVAELQSMTKNQNDNGSHETINSIIRGDGWPECEITRLIQLRTSMEGRFHQLGCPEEILWEEIATKMACFGYDRTPLMCKEKWDSISSYLIKCSKKRKENSRFGCYLANESVTSHAIDQGILDHQAIRQAQNNDQVANSSPPNHDSGNNVIHDGSSYRFVMDAENLWENYGVKFNKGNN</sequence>
<dbReference type="PANTHER" id="PTHR21654">
    <property type="entry name" value="FI21293P1"/>
    <property type="match status" value="1"/>
</dbReference>